<proteinExistence type="predicted"/>
<dbReference type="InterPro" id="IPR036514">
    <property type="entry name" value="SGNH_hydro_sf"/>
</dbReference>
<dbReference type="Proteomes" id="UP001597472">
    <property type="component" value="Unassembled WGS sequence"/>
</dbReference>
<sequence length="290" mass="32798">MGFLIVEGFYRFVPNNYAFKHAMITQNKAAIETLVFGDSHTFYGVNPNYFNSHTFNLANVSQTLYFDTLLFEAYVADMPNLKTVILAAEYSNLSQEDNTQEDIWRKYFYARYMHLNVPLIKPYDVKKYSLALTQKFGKTVGYMQAFLKNKTLVGADSTGWGNTYKKAISAADLERLATIIAKKHDDGTADISKNIARLETLIKSCQEKNIAVILVNMPVSLPYLQKLNQNEVTAITEATQQLANNYSHVTAINFLGDRRFKRVHFHDADHLNQAGAALCSNILNAVINKP</sequence>
<gene>
    <name evidence="1" type="ORF">ACFSQP_11580</name>
</gene>
<evidence type="ECO:0008006" key="3">
    <source>
        <dbReference type="Google" id="ProtNLM"/>
    </source>
</evidence>
<keyword evidence="2" id="KW-1185">Reference proteome</keyword>
<name>A0ABW5KVG2_9FLAO</name>
<organism evidence="1 2">
    <name type="scientific">Bizionia sediminis</name>
    <dbReference type="NCBI Taxonomy" id="1737064"/>
    <lineage>
        <taxon>Bacteria</taxon>
        <taxon>Pseudomonadati</taxon>
        <taxon>Bacteroidota</taxon>
        <taxon>Flavobacteriia</taxon>
        <taxon>Flavobacteriales</taxon>
        <taxon>Flavobacteriaceae</taxon>
        <taxon>Bizionia</taxon>
    </lineage>
</organism>
<reference evidence="2" key="1">
    <citation type="journal article" date="2019" name="Int. J. Syst. Evol. Microbiol.">
        <title>The Global Catalogue of Microorganisms (GCM) 10K type strain sequencing project: providing services to taxonomists for standard genome sequencing and annotation.</title>
        <authorList>
            <consortium name="The Broad Institute Genomics Platform"/>
            <consortium name="The Broad Institute Genome Sequencing Center for Infectious Disease"/>
            <person name="Wu L."/>
            <person name="Ma J."/>
        </authorList>
    </citation>
    <scope>NUCLEOTIDE SEQUENCE [LARGE SCALE GENOMIC DNA]</scope>
    <source>
        <strain evidence="2">KCTC 42587</strain>
    </source>
</reference>
<accession>A0ABW5KVG2</accession>
<dbReference type="SUPFAM" id="SSF52266">
    <property type="entry name" value="SGNH hydrolase"/>
    <property type="match status" value="1"/>
</dbReference>
<evidence type="ECO:0000313" key="2">
    <source>
        <dbReference type="Proteomes" id="UP001597472"/>
    </source>
</evidence>
<evidence type="ECO:0000313" key="1">
    <source>
        <dbReference type="EMBL" id="MFD2552458.1"/>
    </source>
</evidence>
<comment type="caution">
    <text evidence="1">The sequence shown here is derived from an EMBL/GenBank/DDBJ whole genome shotgun (WGS) entry which is preliminary data.</text>
</comment>
<dbReference type="EMBL" id="JBHULS010000006">
    <property type="protein sequence ID" value="MFD2552458.1"/>
    <property type="molecule type" value="Genomic_DNA"/>
</dbReference>
<dbReference type="Gene3D" id="3.40.50.1110">
    <property type="entry name" value="SGNH hydrolase"/>
    <property type="match status" value="1"/>
</dbReference>
<protein>
    <recommendedName>
        <fullName evidence="3">SGNH/GDSL hydrolase family protein</fullName>
    </recommendedName>
</protein>